<dbReference type="Proteomes" id="UP000054307">
    <property type="component" value="Unassembled WGS sequence"/>
</dbReference>
<reference evidence="1" key="1">
    <citation type="journal article" date="2015" name="MBio">
        <title>Genome-resolved metagenomic analysis reveals roles for candidate phyla and other microbial community members in biogeochemical transformations in oil reservoirs.</title>
        <authorList>
            <person name="Hu P."/>
            <person name="Tom L."/>
            <person name="Singh A."/>
            <person name="Thomas B.C."/>
            <person name="Baker B.J."/>
            <person name="Piceno Y.M."/>
            <person name="Andersen G.L."/>
            <person name="Banfield J.F."/>
        </authorList>
    </citation>
    <scope>NUCLEOTIDE SEQUENCE [LARGE SCALE GENOMIC DNA]</scope>
    <source>
        <strain evidence="2">49_2300</strain>
        <strain evidence="1">49_95</strain>
    </source>
</reference>
<organism evidence="1 4">
    <name type="scientific">Archaeoglobus fulgidus</name>
    <dbReference type="NCBI Taxonomy" id="2234"/>
    <lineage>
        <taxon>Archaea</taxon>
        <taxon>Methanobacteriati</taxon>
        <taxon>Methanobacteriota</taxon>
        <taxon>Archaeoglobi</taxon>
        <taxon>Archaeoglobales</taxon>
        <taxon>Archaeoglobaceae</taxon>
        <taxon>Archaeoglobus</taxon>
    </lineage>
</organism>
<name>A0A101DD89_ARCFL</name>
<dbReference type="PATRIC" id="fig|2234.6.peg.2335"/>
<dbReference type="Proteomes" id="UP000054015">
    <property type="component" value="Unassembled WGS sequence"/>
</dbReference>
<dbReference type="AlphaFoldDB" id="A0A101DD89"/>
<reference evidence="3 4" key="2">
    <citation type="journal article" date="2015" name="MBio">
        <title>Genome-Resolved Metagenomic Analysis Reveals Roles for Candidate Phyla and Other Microbial Community Members in Biogeochemical Transformations in Oil Reservoirs.</title>
        <authorList>
            <person name="Hu P."/>
            <person name="Tom L."/>
            <person name="Singh A."/>
            <person name="Thomas B.C."/>
            <person name="Baker B.J."/>
            <person name="Piceno Y.M."/>
            <person name="Andersen G.L."/>
            <person name="Banfield J.F."/>
        </authorList>
    </citation>
    <scope>NUCLEOTIDE SEQUENCE [LARGE SCALE GENOMIC DNA]</scope>
</reference>
<proteinExistence type="predicted"/>
<dbReference type="PANTHER" id="PTHR37954">
    <property type="entry name" value="BLL4979 PROTEIN"/>
    <property type="match status" value="1"/>
</dbReference>
<gene>
    <name evidence="1" type="ORF">XD40_1380</name>
    <name evidence="2" type="ORF">XD48_1285</name>
</gene>
<dbReference type="EMBL" id="LGEX01000034">
    <property type="protein sequence ID" value="KUK06466.1"/>
    <property type="molecule type" value="Genomic_DNA"/>
</dbReference>
<evidence type="ECO:0000313" key="4">
    <source>
        <dbReference type="Proteomes" id="UP000054307"/>
    </source>
</evidence>
<evidence type="ECO:0000313" key="3">
    <source>
        <dbReference type="Proteomes" id="UP000054015"/>
    </source>
</evidence>
<dbReference type="EMBL" id="LGEQ01000025">
    <property type="protein sequence ID" value="KUJ93400.1"/>
    <property type="molecule type" value="Genomic_DNA"/>
</dbReference>
<sequence>MSFRRYFQLRYSPVGVKLLETEDGEVMDRFCSAVREATNRRVIAKAFNCAGAEVSLFLEPLKGFEAQGILIEPYNEKGDYDVVLVIATPEKVMEISRAFRQVFGDLLVARFSGSRAVCGEATADVIKEGEPNVSFLCEGARVLGGYSSEEVVVGFPAELFRRFERELVTGKLKALCGCLTDDLPEHVKKKFMSMGFDKATDHFMGYINGKIVSVYVFRGDVSDRVAIYTSLKFRSEEETEKALEAFDDGEIIAYRREKWLEVSKVLKLEEDIARAVKRPEFECWFLDEVEGLVKLVKTKTA</sequence>
<evidence type="ECO:0000313" key="2">
    <source>
        <dbReference type="EMBL" id="KUK06466.1"/>
    </source>
</evidence>
<dbReference type="PANTHER" id="PTHR37954:SF3">
    <property type="entry name" value="DUF169 DOMAIN-CONTAINING PROTEIN"/>
    <property type="match status" value="1"/>
</dbReference>
<protein>
    <submittedName>
        <fullName evidence="1">Uncharacterized protein</fullName>
    </submittedName>
</protein>
<dbReference type="Pfam" id="PF02596">
    <property type="entry name" value="DUF169"/>
    <property type="match status" value="1"/>
</dbReference>
<evidence type="ECO:0000313" key="1">
    <source>
        <dbReference type="EMBL" id="KUJ93400.1"/>
    </source>
</evidence>
<dbReference type="InterPro" id="IPR003748">
    <property type="entry name" value="DUF169"/>
</dbReference>
<accession>A0A101DD89</accession>
<comment type="caution">
    <text evidence="1">The sequence shown here is derived from an EMBL/GenBank/DDBJ whole genome shotgun (WGS) entry which is preliminary data.</text>
</comment>